<evidence type="ECO:0000313" key="4">
    <source>
        <dbReference type="EMBL" id="GGF23116.1"/>
    </source>
</evidence>
<evidence type="ECO:0008006" key="6">
    <source>
        <dbReference type="Google" id="ProtNLM"/>
    </source>
</evidence>
<dbReference type="EMBL" id="BMHT01000007">
    <property type="protein sequence ID" value="GGF23116.1"/>
    <property type="molecule type" value="Genomic_DNA"/>
</dbReference>
<accession>A0ABQ1UR58</accession>
<dbReference type="InterPro" id="IPR027945">
    <property type="entry name" value="SseB_C"/>
</dbReference>
<organism evidence="4 5">
    <name type="scientific">Hymenobacter cavernae</name>
    <dbReference type="NCBI Taxonomy" id="2044852"/>
    <lineage>
        <taxon>Bacteria</taxon>
        <taxon>Pseudomonadati</taxon>
        <taxon>Bacteroidota</taxon>
        <taxon>Cytophagia</taxon>
        <taxon>Cytophagales</taxon>
        <taxon>Hymenobacteraceae</taxon>
        <taxon>Hymenobacter</taxon>
    </lineage>
</organism>
<feature type="compositionally biased region" description="Low complexity" evidence="1">
    <location>
        <begin position="13"/>
        <end position="35"/>
    </location>
</feature>
<name>A0ABQ1UR58_9BACT</name>
<dbReference type="Pfam" id="PF07179">
    <property type="entry name" value="SseB"/>
    <property type="match status" value="1"/>
</dbReference>
<keyword evidence="5" id="KW-1185">Reference proteome</keyword>
<feature type="domain" description="SseB protein C-terminal" evidence="3">
    <location>
        <begin position="208"/>
        <end position="313"/>
    </location>
</feature>
<dbReference type="RefSeq" id="WP_188815667.1">
    <property type="nucleotide sequence ID" value="NZ_BMHT01000007.1"/>
</dbReference>
<evidence type="ECO:0000259" key="2">
    <source>
        <dbReference type="Pfam" id="PF07179"/>
    </source>
</evidence>
<feature type="region of interest" description="Disordered" evidence="1">
    <location>
        <begin position="1"/>
        <end position="53"/>
    </location>
</feature>
<dbReference type="Pfam" id="PF14581">
    <property type="entry name" value="SseB_C"/>
    <property type="match status" value="1"/>
</dbReference>
<reference evidence="5" key="1">
    <citation type="journal article" date="2019" name="Int. J. Syst. Evol. Microbiol.">
        <title>The Global Catalogue of Microorganisms (GCM) 10K type strain sequencing project: providing services to taxonomists for standard genome sequencing and annotation.</title>
        <authorList>
            <consortium name="The Broad Institute Genomics Platform"/>
            <consortium name="The Broad Institute Genome Sequencing Center for Infectious Disease"/>
            <person name="Wu L."/>
            <person name="Ma J."/>
        </authorList>
    </citation>
    <scope>NUCLEOTIDE SEQUENCE [LARGE SCALE GENOMIC DNA]</scope>
    <source>
        <strain evidence="5">CGMCC 1.15197</strain>
    </source>
</reference>
<comment type="caution">
    <text evidence="4">The sequence shown here is derived from an EMBL/GenBank/DDBJ whole genome shotgun (WGS) entry which is preliminary data.</text>
</comment>
<gene>
    <name evidence="4" type="ORF">GCM10011383_38470</name>
</gene>
<evidence type="ECO:0000313" key="5">
    <source>
        <dbReference type="Proteomes" id="UP000632273"/>
    </source>
</evidence>
<proteinExistence type="predicted"/>
<feature type="domain" description="SseB protein N-terminal" evidence="2">
    <location>
        <begin position="76"/>
        <end position="191"/>
    </location>
</feature>
<evidence type="ECO:0000256" key="1">
    <source>
        <dbReference type="SAM" id="MobiDB-lite"/>
    </source>
</evidence>
<dbReference type="Proteomes" id="UP000632273">
    <property type="component" value="Unassembled WGS sequence"/>
</dbReference>
<dbReference type="InterPro" id="IPR009839">
    <property type="entry name" value="SseB_N"/>
</dbReference>
<protein>
    <recommendedName>
        <fullName evidence="6">Enhanced serine sensitivity protein SseB</fullName>
    </recommendedName>
</protein>
<sequence length="314" mass="33701">MGLFDFLKSKQQPTDAPATPAPADASATPASPASTGPRYKGSNYTAPPAPAAPPMPAIPPMPAMPQPPAFTPTNILEELLMRAASEPEVRPAFYQALLQEELIVITAPKEGTPAGEVTVEAGTEIQLQVLHDGKIPVFTSKERIFDGENVPEPLSFLRLRGFDLFNMIQGADCALNPFSVVGKLLPAGEIADLLTGKLFEGGPAAPEGQMLIGPPAENPVALADALRAYCAEQPFIEAAYLAELRLENSPEPPRLLLAFHTEQSDPAFLQELGPIIQGNLQGDHQFVDMMLLDPSSDEPLNQYFAQVEPVYQRA</sequence>
<evidence type="ECO:0000259" key="3">
    <source>
        <dbReference type="Pfam" id="PF14581"/>
    </source>
</evidence>